<evidence type="ECO:0000313" key="1">
    <source>
        <dbReference type="EMBL" id="DAE29715.1"/>
    </source>
</evidence>
<sequence length="37" mass="4105">MLVSIEVGKAPDTPAGELEMQDTPPCQCLHRSVFLYQ</sequence>
<dbReference type="EMBL" id="BK059097">
    <property type="protein sequence ID" value="DAE29715.1"/>
    <property type="molecule type" value="Genomic_DNA"/>
</dbReference>
<accession>A0A8S5REX6</accession>
<proteinExistence type="predicted"/>
<name>A0A8S5REX6_9VIRU</name>
<reference evidence="1" key="1">
    <citation type="journal article" date="2021" name="Proc. Natl. Acad. Sci. U.S.A.">
        <title>A Catalog of Tens of Thousands of Viruses from Human Metagenomes Reveals Hidden Associations with Chronic Diseases.</title>
        <authorList>
            <person name="Tisza M.J."/>
            <person name="Buck C.B."/>
        </authorList>
    </citation>
    <scope>NUCLEOTIDE SEQUENCE</scope>
    <source>
        <strain evidence="1">CtJLD79</strain>
    </source>
</reference>
<organism evidence="1">
    <name type="scientific">virus sp. ctJLD79</name>
    <dbReference type="NCBI Taxonomy" id="2827987"/>
    <lineage>
        <taxon>Viruses</taxon>
    </lineage>
</organism>
<protein>
    <submittedName>
        <fullName evidence="1">Uncharacterized protein</fullName>
    </submittedName>
</protein>